<accession>E4NKX5</accession>
<dbReference type="Proteomes" id="UP000006663">
    <property type="component" value="Chromosome"/>
</dbReference>
<dbReference type="InterPro" id="IPR002471">
    <property type="entry name" value="Pept_S9_AS"/>
</dbReference>
<keyword evidence="11" id="KW-1185">Reference proteome</keyword>
<evidence type="ECO:0000256" key="5">
    <source>
        <dbReference type="ARBA" id="ARBA00022801"/>
    </source>
</evidence>
<evidence type="ECO:0000256" key="4">
    <source>
        <dbReference type="ARBA" id="ARBA00022670"/>
    </source>
</evidence>
<keyword evidence="6" id="KW-0720">Serine protease</keyword>
<proteinExistence type="inferred from homology"/>
<dbReference type="Pfam" id="PF02897">
    <property type="entry name" value="Peptidase_S9_N"/>
    <property type="match status" value="1"/>
</dbReference>
<dbReference type="PRINTS" id="PR00862">
    <property type="entry name" value="PROLIGOPTASE"/>
</dbReference>
<sequence length="711" mass="78742">MISALSDRHSRGDGFRNPEILVTICSRTRMDSPPETDQRDTGYTLHDDDIDDPYLWLEETDDDVSAWTAAQNDYADDYLDSLDIRESLRPRFEDLARTTTYMPVKARQNGYFQRVRDADADHPVLTFRPGLNEDRRVLGDPNEMSDDGSVSVDWYVPNPDGSLVAYGVAEGGDEQYDVRVLETESGETAEELTDVGRTGPWCFGWTDDGFYYLTTGSVGDGGQLEKEVCFHEIGTDPADDWTLADEFSTQTWPLVETDAESDYVILGHTEGWERTDLYYAELGSDELHPLVVGEDALFEPTLDGNDVYVNTSLDASNYRVVSVSLDAVDPSASPTDVGESSTDPNKPFETVVAERDDAIAQELDVIGDRIVVKYLRDAVHELVVFDADGEQDETVPLPGRGSVASFGGEDDLFFTYESFTEPPSIRRYAFGADETTVVDQPDISTETDLTVTQDWFASADGTEVPAFVVRRSDLECDGDNPAVLYGYGGFENSLTPFFGEFFLPFLESGGVLAVANLRGGGEFGESWHHAGRREHKQRVFDDFFAAAEHLVENGYTSTERLACFGGSNGGLLVGASITQRPDLFAAAVCKVPLLDMLRFHTSLLGETWTTEYGSPDDPEAYEYIREYSPYHNVEERAYPAVLFTTGESDSRVDPFHARKMAARMQAAQSGADPILLKTRSQTGHGSGKPVSKVVEENLDEWSFLGDQLDAF</sequence>
<feature type="domain" description="Peptidase S9 prolyl oligopeptidase catalytic" evidence="8">
    <location>
        <begin position="506"/>
        <end position="708"/>
    </location>
</feature>
<comment type="catalytic activity">
    <reaction evidence="1">
        <text>Hydrolysis of Pro-|-Xaa &gt;&gt; Ala-|-Xaa in oligopeptides.</text>
        <dbReference type="EC" id="3.4.21.26"/>
    </reaction>
</comment>
<dbReference type="InterPro" id="IPR002470">
    <property type="entry name" value="Peptidase_S9A"/>
</dbReference>
<dbReference type="AlphaFoldDB" id="E4NKX5"/>
<dbReference type="EC" id="3.4.21.26" evidence="3"/>
<feature type="domain" description="Peptidase S9A N-terminal" evidence="9">
    <location>
        <begin position="35"/>
        <end position="440"/>
    </location>
</feature>
<dbReference type="Gene3D" id="2.130.10.120">
    <property type="entry name" value="Prolyl oligopeptidase, N-terminal domain"/>
    <property type="match status" value="1"/>
</dbReference>
<dbReference type="SUPFAM" id="SSF53474">
    <property type="entry name" value="alpha/beta-Hydrolases"/>
    <property type="match status" value="1"/>
</dbReference>
<dbReference type="GO" id="GO:0006508">
    <property type="term" value="P:proteolysis"/>
    <property type="evidence" value="ECO:0007669"/>
    <property type="project" value="UniProtKB-KW"/>
</dbReference>
<dbReference type="GO" id="GO:0004252">
    <property type="term" value="F:serine-type endopeptidase activity"/>
    <property type="evidence" value="ECO:0007669"/>
    <property type="project" value="UniProtKB-EC"/>
</dbReference>
<evidence type="ECO:0000313" key="11">
    <source>
        <dbReference type="Proteomes" id="UP000006663"/>
    </source>
</evidence>
<evidence type="ECO:0000256" key="2">
    <source>
        <dbReference type="ARBA" id="ARBA00005228"/>
    </source>
</evidence>
<dbReference type="InterPro" id="IPR001375">
    <property type="entry name" value="Peptidase_S9_cat"/>
</dbReference>
<dbReference type="Pfam" id="PF00326">
    <property type="entry name" value="Peptidase_S9"/>
    <property type="match status" value="1"/>
</dbReference>
<protein>
    <recommendedName>
        <fullName evidence="3">prolyl oligopeptidase</fullName>
        <ecNumber evidence="3">3.4.21.26</ecNumber>
    </recommendedName>
</protein>
<reference evidence="10 11" key="1">
    <citation type="journal article" date="2009" name="Stand. Genomic Sci.">
        <title>Complete genome sequence of Halogeometricum borinquense type strain (PR3).</title>
        <authorList>
            <person name="Malfatti S."/>
            <person name="Tindall B.J."/>
            <person name="Schneider S."/>
            <person name="Fahnrich R."/>
            <person name="Lapidus A."/>
            <person name="Labuttii K."/>
            <person name="Copeland A."/>
            <person name="Glavina Del Rio T."/>
            <person name="Nolan M."/>
            <person name="Chen F."/>
            <person name="Lucas S."/>
            <person name="Tice H."/>
            <person name="Cheng J.F."/>
            <person name="Bruce D."/>
            <person name="Goodwin L."/>
            <person name="Pitluck S."/>
            <person name="Anderson I."/>
            <person name="Pati A."/>
            <person name="Ivanova N."/>
            <person name="Mavromatis K."/>
            <person name="Chen A."/>
            <person name="Palaniappan K."/>
            <person name="D'haeseleer P."/>
            <person name="Goker M."/>
            <person name="Bristow J."/>
            <person name="Eisen J.A."/>
            <person name="Markowitz V."/>
            <person name="Hugenholtz P."/>
            <person name="Kyrpides N.C."/>
            <person name="Klenk H.P."/>
            <person name="Chain P."/>
        </authorList>
    </citation>
    <scope>NUCLEOTIDE SEQUENCE [LARGE SCALE GENOMIC DNA]</scope>
    <source>
        <strain evidence="11">ATCC 700274 / DSM 11551 / JCM 10706 / KCTC 4070 / PR3</strain>
    </source>
</reference>
<dbReference type="STRING" id="469382.Hbor_15570"/>
<dbReference type="InterPro" id="IPR029058">
    <property type="entry name" value="AB_hydrolase_fold"/>
</dbReference>
<evidence type="ECO:0000259" key="9">
    <source>
        <dbReference type="Pfam" id="PF02897"/>
    </source>
</evidence>
<dbReference type="PANTHER" id="PTHR42881:SF2">
    <property type="entry name" value="PROLYL ENDOPEPTIDASE"/>
    <property type="match status" value="1"/>
</dbReference>
<evidence type="ECO:0000256" key="1">
    <source>
        <dbReference type="ARBA" id="ARBA00001070"/>
    </source>
</evidence>
<evidence type="ECO:0000259" key="8">
    <source>
        <dbReference type="Pfam" id="PF00326"/>
    </source>
</evidence>
<evidence type="ECO:0000256" key="3">
    <source>
        <dbReference type="ARBA" id="ARBA00011897"/>
    </source>
</evidence>
<dbReference type="KEGG" id="hbo:Hbor_15570"/>
<dbReference type="ESTHER" id="halbp-e4nkx5">
    <property type="family name" value="S9N_PPCE_Peptidase_S9"/>
</dbReference>
<dbReference type="GO" id="GO:0005829">
    <property type="term" value="C:cytosol"/>
    <property type="evidence" value="ECO:0007669"/>
    <property type="project" value="TreeGrafter"/>
</dbReference>
<name>E4NKX5_HALBP</name>
<evidence type="ECO:0000256" key="6">
    <source>
        <dbReference type="ARBA" id="ARBA00022825"/>
    </source>
</evidence>
<dbReference type="InterPro" id="IPR051167">
    <property type="entry name" value="Prolyl_oligopep/macrocyclase"/>
</dbReference>
<comment type="similarity">
    <text evidence="2">Belongs to the peptidase S9A family.</text>
</comment>
<dbReference type="MEROPS" id="S09.076"/>
<evidence type="ECO:0000313" key="10">
    <source>
        <dbReference type="EMBL" id="ADQ67127.1"/>
    </source>
</evidence>
<dbReference type="FunFam" id="3.40.50.1820:FF:000005">
    <property type="entry name" value="Prolyl endopeptidase"/>
    <property type="match status" value="1"/>
</dbReference>
<evidence type="ECO:0000256" key="7">
    <source>
        <dbReference type="SAM" id="MobiDB-lite"/>
    </source>
</evidence>
<organism evidence="10 11">
    <name type="scientific">Halogeometricum borinquense (strain ATCC 700274 / DSM 11551 / JCM 10706 / KCTC 4070 / PR3)</name>
    <dbReference type="NCBI Taxonomy" id="469382"/>
    <lineage>
        <taxon>Archaea</taxon>
        <taxon>Methanobacteriati</taxon>
        <taxon>Methanobacteriota</taxon>
        <taxon>Stenosarchaea group</taxon>
        <taxon>Halobacteria</taxon>
        <taxon>Halobacteriales</taxon>
        <taxon>Haloferacaceae</taxon>
        <taxon>Halogeometricum</taxon>
    </lineage>
</organism>
<dbReference type="PROSITE" id="PS00708">
    <property type="entry name" value="PRO_ENDOPEP_SER"/>
    <property type="match status" value="1"/>
</dbReference>
<dbReference type="eggNOG" id="arCOG01647">
    <property type="taxonomic scope" value="Archaea"/>
</dbReference>
<dbReference type="HOGENOM" id="CLU_011290_1_1_2"/>
<keyword evidence="4" id="KW-0645">Protease</keyword>
<dbReference type="PANTHER" id="PTHR42881">
    <property type="entry name" value="PROLYL ENDOPEPTIDASE"/>
    <property type="match status" value="1"/>
</dbReference>
<dbReference type="GO" id="GO:0070012">
    <property type="term" value="F:oligopeptidase activity"/>
    <property type="evidence" value="ECO:0007669"/>
    <property type="project" value="TreeGrafter"/>
</dbReference>
<dbReference type="Gene3D" id="3.40.50.1820">
    <property type="entry name" value="alpha/beta hydrolase"/>
    <property type="match status" value="1"/>
</dbReference>
<gene>
    <name evidence="10" type="ordered locus">Hbor_15570</name>
</gene>
<feature type="compositionally biased region" description="Basic and acidic residues" evidence="7">
    <location>
        <begin position="28"/>
        <end position="40"/>
    </location>
</feature>
<keyword evidence="5 10" id="KW-0378">Hydrolase</keyword>
<dbReference type="EMBL" id="CP001690">
    <property type="protein sequence ID" value="ADQ67127.1"/>
    <property type="molecule type" value="Genomic_DNA"/>
</dbReference>
<feature type="region of interest" description="Disordered" evidence="7">
    <location>
        <begin position="26"/>
        <end position="46"/>
    </location>
</feature>
<dbReference type="InterPro" id="IPR023302">
    <property type="entry name" value="Pept_S9A_N"/>
</dbReference>
<dbReference type="SUPFAM" id="SSF50993">
    <property type="entry name" value="Peptidase/esterase 'gauge' domain"/>
    <property type="match status" value="1"/>
</dbReference>